<dbReference type="CTD" id="220042"/>
<dbReference type="OMA" id="WQPSLEL"/>
<feature type="domain" description="Replication factor A C-terminal" evidence="12">
    <location>
        <begin position="9"/>
        <end position="96"/>
    </location>
</feature>
<dbReference type="RefSeq" id="XP_027704033.1">
    <property type="nucleotide sequence ID" value="XM_027848232.1"/>
</dbReference>
<reference evidence="14" key="1">
    <citation type="submission" date="2018-12" db="EMBL/GenBank/DDBJ databases">
        <authorList>
            <person name="Yazar S."/>
        </authorList>
    </citation>
    <scope>NUCLEOTIDE SEQUENCE [LARGE SCALE GENOMIC DNA]</scope>
</reference>
<feature type="compositionally biased region" description="Basic and acidic residues" evidence="11">
    <location>
        <begin position="290"/>
        <end position="312"/>
    </location>
</feature>
<dbReference type="Ensembl" id="ENSVURT00010009741.1">
    <property type="protein sequence ID" value="ENSVURP00010008578.1"/>
    <property type="gene ID" value="ENSVURG00010006659.1"/>
</dbReference>
<evidence type="ECO:0000256" key="8">
    <source>
        <dbReference type="ARBA" id="ARBA00053253"/>
    </source>
</evidence>
<evidence type="ECO:0000256" key="6">
    <source>
        <dbReference type="ARBA" id="ARBA00023242"/>
    </source>
</evidence>
<keyword evidence="5" id="KW-0338">Growth arrest</keyword>
<accession>A0A4X2K9K4</accession>
<dbReference type="InterPro" id="IPR013955">
    <property type="entry name" value="Rep_factor-A_C"/>
</dbReference>
<gene>
    <name evidence="13" type="primary">DDIAS</name>
</gene>
<evidence type="ECO:0000256" key="11">
    <source>
        <dbReference type="SAM" id="MobiDB-lite"/>
    </source>
</evidence>
<dbReference type="STRING" id="29139.ENSVURP00010008578"/>
<evidence type="ECO:0000256" key="2">
    <source>
        <dbReference type="ARBA" id="ARBA00004496"/>
    </source>
</evidence>
<dbReference type="GO" id="GO:0005634">
    <property type="term" value="C:nucleus"/>
    <property type="evidence" value="ECO:0007669"/>
    <property type="project" value="UniProtKB-SubCell"/>
</dbReference>
<evidence type="ECO:0000256" key="5">
    <source>
        <dbReference type="ARBA" id="ARBA00022810"/>
    </source>
</evidence>
<keyword evidence="3" id="KW-0963">Cytoplasm</keyword>
<dbReference type="SUPFAM" id="SSF50249">
    <property type="entry name" value="Nucleic acid-binding proteins"/>
    <property type="match status" value="1"/>
</dbReference>
<reference evidence="13" key="2">
    <citation type="submission" date="2025-08" db="UniProtKB">
        <authorList>
            <consortium name="Ensembl"/>
        </authorList>
    </citation>
    <scope>IDENTIFICATION</scope>
</reference>
<dbReference type="InterPro" id="IPR012340">
    <property type="entry name" value="NA-bd_OB-fold"/>
</dbReference>
<dbReference type="Proteomes" id="UP000314987">
    <property type="component" value="Unassembled WGS sequence"/>
</dbReference>
<dbReference type="GeneID" id="114032788"/>
<dbReference type="OrthoDB" id="9948238at2759"/>
<protein>
    <recommendedName>
        <fullName evidence="9">DNA damage-induced apoptosis suppressor protein</fullName>
    </recommendedName>
    <alternativeName>
        <fullName evidence="10">Nitric oxide-inducible gene protein</fullName>
    </alternativeName>
</protein>
<evidence type="ECO:0000313" key="13">
    <source>
        <dbReference type="Ensembl" id="ENSVURP00010008578.1"/>
    </source>
</evidence>
<dbReference type="AlphaFoldDB" id="A0A4X2K9K4"/>
<dbReference type="InterPro" id="IPR043522">
    <property type="entry name" value="DDIAS"/>
</dbReference>
<dbReference type="GO" id="GO:1902230">
    <property type="term" value="P:negative regulation of intrinsic apoptotic signaling pathway in response to DNA damage"/>
    <property type="evidence" value="ECO:0007669"/>
    <property type="project" value="InterPro"/>
</dbReference>
<keyword evidence="14" id="KW-1185">Reference proteome</keyword>
<dbReference type="PANTHER" id="PTHR35537">
    <property type="entry name" value="DNA DAMAGE-INDUCIBLE APOPTOSIS SUPPRESSOR PROTEIN DDIAS"/>
    <property type="match status" value="1"/>
</dbReference>
<name>A0A4X2K9K4_VOMUR</name>
<proteinExistence type="predicted"/>
<comment type="subcellular location">
    <subcellularLocation>
        <location evidence="2">Cytoplasm</location>
    </subcellularLocation>
    <subcellularLocation>
        <location evidence="1">Nucleus</location>
    </subcellularLocation>
</comment>
<evidence type="ECO:0000256" key="3">
    <source>
        <dbReference type="ARBA" id="ARBA00022490"/>
    </source>
</evidence>
<feature type="compositionally biased region" description="Polar residues" evidence="11">
    <location>
        <begin position="380"/>
        <end position="399"/>
    </location>
</feature>
<feature type="compositionally biased region" description="Basic and acidic residues" evidence="11">
    <location>
        <begin position="361"/>
        <end position="379"/>
    </location>
</feature>
<keyword evidence="6" id="KW-0539">Nucleus</keyword>
<dbReference type="PANTHER" id="PTHR35537:SF1">
    <property type="entry name" value="DNA DAMAGE-INDUCED APOPTOSIS SUPPRESSOR PROTEIN"/>
    <property type="match status" value="1"/>
</dbReference>
<dbReference type="GO" id="GO:0006915">
    <property type="term" value="P:apoptotic process"/>
    <property type="evidence" value="ECO:0007669"/>
    <property type="project" value="UniProtKB-KW"/>
</dbReference>
<sequence>MNKRRKFLIASIVAVQNSSFIYPSCQKCFSRVILVSKRFDCSKCGYTGEAKNVTYRYKLSLKVSDANKLFAITVFGSCLDAFFGITATCLNRYIKDSNQGEGTLDSNSIQDLLIQAVQVCFVGRTFIFGVTNFENQGEQASASNNFLQKCSHNDRHIKELVACQISLPNSNITGYTVINYFDQLLQSSNCKNIHCVPQLPDSHLLEGDHPSSELSSLGSSGSSSCFVQSGGRDSVSRLWQQFLGLTSVVTQPTDDEDVSISEQSKDDGILQQREWASSAEVTHVNNYHEPIQDSHSPHLCLGEESKSGKLDTESGLPASHLTAILNSNHETGAANNYFRPLKMKQSLEESNAHLLPGTLESEEKCSQPKLAHHQDHKSDLSSSFQKRTSFSISSPSHETSVGDAQEEDPEIWDDLPFSESLNAFMAVIENENTTAQATKCHKGKDISPMDNHCGRSLANPQKATGNIHVSHMKSEVKHKNCGKSSVLSSGGPKMISTSQKEVQENNTANCFLEGINGKEISDCAIPDANVSVLSQAPKDFRTYLSFKKSDSFPQYKVEIIPSPNTSGNVHSYTSTKYSVKCGERQSSEMNRTVTSLCSKKHVVFSEACARNKRRSIWLQNQEGSFTTCKELMQNSNAHYSNKNVSTNVFALMPEFQGIISTTVKENLLQNYSPTHDSSYNASADLFDVSAKEIETVAEYNDKSQGILSTWETVLTENHPESNFPLSPVDDNCSHFQRKSSSQNILTHAKTHSSPYFLSDSDYNLGNSQEFVPYSQSTPIAPLHHRLRGHRMKESFQKYPSLYTNLHSNYKKSAMTFEDGIQHPIPNCLKNENTASLRSRNTSIANDSQQMLINSSPTIKFFETNFDDWFLPTAEKAFPSPVLPTSEMLGLSCRVPGKWPGACSTPNQAKGSKNKKRQMEQRTNEDLIGKEFHIKNKYRVTAMKQITPELKNCKDSRDCSSKNVAPRTDSLSNVKCRLSFSENESPSVAEVPSGWSPELFTQSQPNPISKHLLKIPVWKL</sequence>
<dbReference type="GO" id="GO:0005737">
    <property type="term" value="C:cytoplasm"/>
    <property type="evidence" value="ECO:0007669"/>
    <property type="project" value="UniProtKB-SubCell"/>
</dbReference>
<reference evidence="13" key="3">
    <citation type="submission" date="2025-09" db="UniProtKB">
        <authorList>
            <consortium name="Ensembl"/>
        </authorList>
    </citation>
    <scope>IDENTIFICATION</scope>
</reference>
<evidence type="ECO:0000259" key="12">
    <source>
        <dbReference type="Pfam" id="PF08646"/>
    </source>
</evidence>
<organism evidence="13 14">
    <name type="scientific">Vombatus ursinus</name>
    <name type="common">Common wombat</name>
    <dbReference type="NCBI Taxonomy" id="29139"/>
    <lineage>
        <taxon>Eukaryota</taxon>
        <taxon>Metazoa</taxon>
        <taxon>Chordata</taxon>
        <taxon>Craniata</taxon>
        <taxon>Vertebrata</taxon>
        <taxon>Euteleostomi</taxon>
        <taxon>Mammalia</taxon>
        <taxon>Metatheria</taxon>
        <taxon>Diprotodontia</taxon>
        <taxon>Vombatidae</taxon>
        <taxon>Vombatus</taxon>
    </lineage>
</organism>
<dbReference type="FunFam" id="2.40.50.140:FF:000217">
    <property type="entry name" value="DNA damage induced apoptosis suppressor"/>
    <property type="match status" value="1"/>
</dbReference>
<dbReference type="GeneTree" id="ENSGT00390000014932"/>
<evidence type="ECO:0000256" key="7">
    <source>
        <dbReference type="ARBA" id="ARBA00023306"/>
    </source>
</evidence>
<dbReference type="RefSeq" id="XP_027704032.1">
    <property type="nucleotide sequence ID" value="XM_027848231.1"/>
</dbReference>
<keyword evidence="7" id="KW-0131">Cell cycle</keyword>
<evidence type="ECO:0000256" key="10">
    <source>
        <dbReference type="ARBA" id="ARBA00075896"/>
    </source>
</evidence>
<evidence type="ECO:0000313" key="14">
    <source>
        <dbReference type="Proteomes" id="UP000314987"/>
    </source>
</evidence>
<comment type="function">
    <text evidence="8">May be an anti-apoptotic protein involved in DNA repair or cell survival.</text>
</comment>
<evidence type="ECO:0000256" key="4">
    <source>
        <dbReference type="ARBA" id="ARBA00022703"/>
    </source>
</evidence>
<evidence type="ECO:0000256" key="1">
    <source>
        <dbReference type="ARBA" id="ARBA00004123"/>
    </source>
</evidence>
<dbReference type="Gene3D" id="2.40.50.140">
    <property type="entry name" value="Nucleic acid-binding proteins"/>
    <property type="match status" value="1"/>
</dbReference>
<keyword evidence="4" id="KW-0053">Apoptosis</keyword>
<evidence type="ECO:0000256" key="9">
    <source>
        <dbReference type="ARBA" id="ARBA00069059"/>
    </source>
</evidence>
<feature type="region of interest" description="Disordered" evidence="11">
    <location>
        <begin position="289"/>
        <end position="314"/>
    </location>
</feature>
<feature type="region of interest" description="Disordered" evidence="11">
    <location>
        <begin position="359"/>
        <end position="408"/>
    </location>
</feature>
<dbReference type="Pfam" id="PF08646">
    <property type="entry name" value="Rep_fac-A_C"/>
    <property type="match status" value="1"/>
</dbReference>
<dbReference type="GO" id="GO:0051726">
    <property type="term" value="P:regulation of cell cycle"/>
    <property type="evidence" value="ECO:0007669"/>
    <property type="project" value="UniProtKB-KW"/>
</dbReference>